<gene>
    <name evidence="2" type="ORF">WA026_017835</name>
</gene>
<dbReference type="Proteomes" id="UP001431783">
    <property type="component" value="Unassembled WGS sequence"/>
</dbReference>
<evidence type="ECO:0000259" key="1">
    <source>
        <dbReference type="SMART" id="SM00587"/>
    </source>
</evidence>
<dbReference type="AlphaFoldDB" id="A0AAW1TVN4"/>
<dbReference type="SUPFAM" id="SSF56112">
    <property type="entry name" value="Protein kinase-like (PK-like)"/>
    <property type="match status" value="1"/>
</dbReference>
<evidence type="ECO:0000313" key="2">
    <source>
        <dbReference type="EMBL" id="KAK9872377.1"/>
    </source>
</evidence>
<dbReference type="InterPro" id="IPR015897">
    <property type="entry name" value="CHK_kinase-like"/>
</dbReference>
<dbReference type="PANTHER" id="PTHR11012:SF30">
    <property type="entry name" value="PROTEIN KINASE-LIKE DOMAIN-CONTAINING"/>
    <property type="match status" value="1"/>
</dbReference>
<dbReference type="PANTHER" id="PTHR11012">
    <property type="entry name" value="PROTEIN KINASE-LIKE DOMAIN-CONTAINING"/>
    <property type="match status" value="1"/>
</dbReference>
<keyword evidence="3" id="KW-1185">Reference proteome</keyword>
<proteinExistence type="predicted"/>
<dbReference type="EMBL" id="JARQZJ010000011">
    <property type="protein sequence ID" value="KAK9872377.1"/>
    <property type="molecule type" value="Genomic_DNA"/>
</dbReference>
<comment type="caution">
    <text evidence="2">The sequence shown here is derived from an EMBL/GenBank/DDBJ whole genome shotgun (WGS) entry which is preliminary data.</text>
</comment>
<sequence>MKDELQQKLDSFVTEVLSNLNFDKLTIEFPGYDQTGGYAADMIFAKVTGEKNCKKEILDIIIKKSKDSAVIQETLNFRRAYISEVNMYSKFIPYLQKFAKKRNCQHFEHIPHCYGTIARDNQFIVFLENLKLRGFKLHEVGIPHDINHNKIILRAYAKLHALCLALRDQEPEIFRKFEESMGPLFNFDDKMFDLLIATIQNEIDYAIKIYEEKNKPTVVEKLKTVMEKYEETLRDCSNNKDEDFLVIRHGDCWNNNYLFYYDKDESVPENVMLIDWQFGFLGSPLADICHYLFQCCSKKELEHLDELLEIYYETLCIKLEELGSNPEKCFPKENLRKSFHRYALLGIGGMTMLVKMSCLKKLNKTFDIGQVAEDGNLNGILAGEVDEKKYFDRINGVIELCIARNLI</sequence>
<feature type="domain" description="CHK kinase-like" evidence="1">
    <location>
        <begin position="125"/>
        <end position="321"/>
    </location>
</feature>
<dbReference type="Pfam" id="PF02958">
    <property type="entry name" value="EcKL"/>
    <property type="match status" value="1"/>
</dbReference>
<accession>A0AAW1TVN4</accession>
<dbReference type="InterPro" id="IPR011009">
    <property type="entry name" value="Kinase-like_dom_sf"/>
</dbReference>
<protein>
    <recommendedName>
        <fullName evidence="1">CHK kinase-like domain-containing protein</fullName>
    </recommendedName>
</protein>
<name>A0AAW1TVN4_9CUCU</name>
<reference evidence="2 3" key="1">
    <citation type="submission" date="2023-03" db="EMBL/GenBank/DDBJ databases">
        <title>Genome insight into feeding habits of ladybird beetles.</title>
        <authorList>
            <person name="Li H.-S."/>
            <person name="Huang Y.-H."/>
            <person name="Pang H."/>
        </authorList>
    </citation>
    <scope>NUCLEOTIDE SEQUENCE [LARGE SCALE GENOMIC DNA]</scope>
    <source>
        <strain evidence="2">SYSU_2023b</strain>
        <tissue evidence="2">Whole body</tissue>
    </source>
</reference>
<dbReference type="Gene3D" id="3.90.1200.10">
    <property type="match status" value="1"/>
</dbReference>
<organism evidence="2 3">
    <name type="scientific">Henosepilachna vigintioctopunctata</name>
    <dbReference type="NCBI Taxonomy" id="420089"/>
    <lineage>
        <taxon>Eukaryota</taxon>
        <taxon>Metazoa</taxon>
        <taxon>Ecdysozoa</taxon>
        <taxon>Arthropoda</taxon>
        <taxon>Hexapoda</taxon>
        <taxon>Insecta</taxon>
        <taxon>Pterygota</taxon>
        <taxon>Neoptera</taxon>
        <taxon>Endopterygota</taxon>
        <taxon>Coleoptera</taxon>
        <taxon>Polyphaga</taxon>
        <taxon>Cucujiformia</taxon>
        <taxon>Coccinelloidea</taxon>
        <taxon>Coccinellidae</taxon>
        <taxon>Epilachninae</taxon>
        <taxon>Epilachnini</taxon>
        <taxon>Henosepilachna</taxon>
    </lineage>
</organism>
<dbReference type="InterPro" id="IPR004119">
    <property type="entry name" value="EcKL"/>
</dbReference>
<evidence type="ECO:0000313" key="3">
    <source>
        <dbReference type="Proteomes" id="UP001431783"/>
    </source>
</evidence>
<dbReference type="SMART" id="SM00587">
    <property type="entry name" value="CHK"/>
    <property type="match status" value="1"/>
</dbReference>